<accession>A0A0F8WYB3</accession>
<gene>
    <name evidence="1" type="ORF">LCGC14_3095110</name>
</gene>
<name>A0A0F8WYB3_9ZZZZ</name>
<evidence type="ECO:0000313" key="1">
    <source>
        <dbReference type="EMBL" id="KKK53405.1"/>
    </source>
</evidence>
<comment type="caution">
    <text evidence="1">The sequence shown here is derived from an EMBL/GenBank/DDBJ whole genome shotgun (WGS) entry which is preliminary data.</text>
</comment>
<organism evidence="1">
    <name type="scientific">marine sediment metagenome</name>
    <dbReference type="NCBI Taxonomy" id="412755"/>
    <lineage>
        <taxon>unclassified sequences</taxon>
        <taxon>metagenomes</taxon>
        <taxon>ecological metagenomes</taxon>
    </lineage>
</organism>
<reference evidence="1" key="1">
    <citation type="journal article" date="2015" name="Nature">
        <title>Complex archaea that bridge the gap between prokaryotes and eukaryotes.</title>
        <authorList>
            <person name="Spang A."/>
            <person name="Saw J.H."/>
            <person name="Jorgensen S.L."/>
            <person name="Zaremba-Niedzwiedzka K."/>
            <person name="Martijn J."/>
            <person name="Lind A.E."/>
            <person name="van Eijk R."/>
            <person name="Schleper C."/>
            <person name="Guy L."/>
            <person name="Ettema T.J."/>
        </authorList>
    </citation>
    <scope>NUCLEOTIDE SEQUENCE</scope>
</reference>
<proteinExistence type="predicted"/>
<sequence length="79" mass="9090">MGDTRLIIWFHYPEVDPTTRTTSAAPVLFATAGKERRLTPSSWVVRGMMGMLRQRLRHMSTLKIEDVRFSSSAIDDFFV</sequence>
<dbReference type="EMBL" id="LAZR01066522">
    <property type="protein sequence ID" value="KKK53405.1"/>
    <property type="molecule type" value="Genomic_DNA"/>
</dbReference>
<protein>
    <submittedName>
        <fullName evidence="1">Uncharacterized protein</fullName>
    </submittedName>
</protein>
<dbReference type="AlphaFoldDB" id="A0A0F8WYB3"/>
<feature type="non-terminal residue" evidence="1">
    <location>
        <position position="79"/>
    </location>
</feature>